<dbReference type="GO" id="GO:0000160">
    <property type="term" value="P:phosphorelay signal transduction system"/>
    <property type="evidence" value="ECO:0007669"/>
    <property type="project" value="InterPro"/>
</dbReference>
<dbReference type="SUPFAM" id="SSF52172">
    <property type="entry name" value="CheY-like"/>
    <property type="match status" value="1"/>
</dbReference>
<accession>A0A4R4E0L9</accession>
<dbReference type="EMBL" id="SKFH01000013">
    <property type="protein sequence ID" value="TCZ71377.1"/>
    <property type="molecule type" value="Genomic_DNA"/>
</dbReference>
<dbReference type="Pfam" id="PF00072">
    <property type="entry name" value="Response_reg"/>
    <property type="match status" value="1"/>
</dbReference>
<dbReference type="PROSITE" id="PS50110">
    <property type="entry name" value="RESPONSE_REGULATORY"/>
    <property type="match status" value="1"/>
</dbReference>
<reference evidence="4 5" key="1">
    <citation type="submission" date="2019-03" db="EMBL/GenBank/DDBJ databases">
        <authorList>
            <person name="Kim M.K.M."/>
        </authorList>
    </citation>
    <scope>NUCLEOTIDE SEQUENCE [LARGE SCALE GENOMIC DNA]</scope>
    <source>
        <strain evidence="4 5">17J68-15</strain>
    </source>
</reference>
<protein>
    <submittedName>
        <fullName evidence="4">Response regulator</fullName>
    </submittedName>
</protein>
<dbReference type="InterPro" id="IPR001789">
    <property type="entry name" value="Sig_transdc_resp-reg_receiver"/>
</dbReference>
<sequence>MTQSLPPKSLILYADDDPDDRQLLTEVFADYGSILELLTFPDGDRLLAYVEGLRPLQPQPGLIILDLNMPVLDGIATLRHLRNLAHYDEVPIVLFTTSTQPHDALRARQYGAGFVTKPLTFAQVHQIVDQMLEHCPKELQEKVARLRGK</sequence>
<dbReference type="OrthoDB" id="959604at2"/>
<feature type="domain" description="Response regulatory" evidence="3">
    <location>
        <begin position="10"/>
        <end position="132"/>
    </location>
</feature>
<dbReference type="PANTHER" id="PTHR44591:SF3">
    <property type="entry name" value="RESPONSE REGULATORY DOMAIN-CONTAINING PROTEIN"/>
    <property type="match status" value="1"/>
</dbReference>
<evidence type="ECO:0000259" key="3">
    <source>
        <dbReference type="PROSITE" id="PS50110"/>
    </source>
</evidence>
<feature type="modified residue" description="4-aspartylphosphate" evidence="2">
    <location>
        <position position="66"/>
    </location>
</feature>
<dbReference type="Gene3D" id="3.40.50.2300">
    <property type="match status" value="1"/>
</dbReference>
<comment type="caution">
    <text evidence="4">The sequence shown here is derived from an EMBL/GenBank/DDBJ whole genome shotgun (WGS) entry which is preliminary data.</text>
</comment>
<keyword evidence="1 2" id="KW-0597">Phosphoprotein</keyword>
<gene>
    <name evidence="4" type="ORF">E0486_09855</name>
</gene>
<dbReference type="AlphaFoldDB" id="A0A4R4E0L9"/>
<keyword evidence="5" id="KW-1185">Reference proteome</keyword>
<dbReference type="InterPro" id="IPR050595">
    <property type="entry name" value="Bact_response_regulator"/>
</dbReference>
<dbReference type="Proteomes" id="UP000295164">
    <property type="component" value="Unassembled WGS sequence"/>
</dbReference>
<name>A0A4R4E0L9_9BACT</name>
<proteinExistence type="predicted"/>
<evidence type="ECO:0000313" key="5">
    <source>
        <dbReference type="Proteomes" id="UP000295164"/>
    </source>
</evidence>
<dbReference type="SMART" id="SM00448">
    <property type="entry name" value="REC"/>
    <property type="match status" value="1"/>
</dbReference>
<evidence type="ECO:0000256" key="1">
    <source>
        <dbReference type="ARBA" id="ARBA00022553"/>
    </source>
</evidence>
<dbReference type="InterPro" id="IPR011006">
    <property type="entry name" value="CheY-like_superfamily"/>
</dbReference>
<evidence type="ECO:0000313" key="4">
    <source>
        <dbReference type="EMBL" id="TCZ71377.1"/>
    </source>
</evidence>
<evidence type="ECO:0000256" key="2">
    <source>
        <dbReference type="PROSITE-ProRule" id="PRU00169"/>
    </source>
</evidence>
<organism evidence="4 5">
    <name type="scientific">Flaviaesturariibacter aridisoli</name>
    <dbReference type="NCBI Taxonomy" id="2545761"/>
    <lineage>
        <taxon>Bacteria</taxon>
        <taxon>Pseudomonadati</taxon>
        <taxon>Bacteroidota</taxon>
        <taxon>Chitinophagia</taxon>
        <taxon>Chitinophagales</taxon>
        <taxon>Chitinophagaceae</taxon>
        <taxon>Flaviaestuariibacter</taxon>
    </lineage>
</organism>
<dbReference type="RefSeq" id="WP_131852000.1">
    <property type="nucleotide sequence ID" value="NZ_SKFH01000013.1"/>
</dbReference>
<dbReference type="PANTHER" id="PTHR44591">
    <property type="entry name" value="STRESS RESPONSE REGULATOR PROTEIN 1"/>
    <property type="match status" value="1"/>
</dbReference>